<reference evidence="2" key="1">
    <citation type="submission" date="2022-08" db="EMBL/GenBank/DDBJ databases">
        <authorList>
            <consortium name="DOE Joint Genome Institute"/>
            <person name="Min B."/>
            <person name="Riley R."/>
            <person name="Sierra-Patev S."/>
            <person name="Naranjo-Ortiz M."/>
            <person name="Looney B."/>
            <person name="Konkel Z."/>
            <person name="Slot J.C."/>
            <person name="Sakamoto Y."/>
            <person name="Steenwyk J.L."/>
            <person name="Rokas A."/>
            <person name="Carro J."/>
            <person name="Camarero S."/>
            <person name="Ferreira P."/>
            <person name="Molpeceres G."/>
            <person name="Ruiz-Duenas F.J."/>
            <person name="Serrano A."/>
            <person name="Henrissat B."/>
            <person name="Drula E."/>
            <person name="Hughes K.W."/>
            <person name="Mata J.L."/>
            <person name="Ishikawa N.K."/>
            <person name="Vargas-Isla R."/>
            <person name="Ushijima S."/>
            <person name="Smith C.A."/>
            <person name="Ahrendt S."/>
            <person name="Andreopoulos W."/>
            <person name="He G."/>
            <person name="Labutti K."/>
            <person name="Lipzen A."/>
            <person name="Ng V."/>
            <person name="Sandor L."/>
            <person name="Barry K."/>
            <person name="Martinez A.T."/>
            <person name="Xiao Y."/>
            <person name="Gibbons J.G."/>
            <person name="Terashima K."/>
            <person name="Hibbett D.S."/>
            <person name="Grigoriev I.V."/>
        </authorList>
    </citation>
    <scope>NUCLEOTIDE SEQUENCE</scope>
    <source>
        <strain evidence="2">Sp2 HRB7682 ss15</strain>
    </source>
</reference>
<sequence length="210" mass="21857">MSVRARILGRQASAVSVDGSVTDLPAQTPGVQTTTNSDAVSVDGPVTMLPPESPGLQPASVTVTSDLFTLSTFGIGLPTPAGTNSNAATSSIDGGAIAGGVVAAVVVAVIAVALLLRFRNKRSSRHWRNRIKGGAFGPSHNRSGWQNLDIKSDPVNGDSGFQAGRSNRVLDDHKSPITSPVTAKFSTPLMIYPPSASRLPNEKELESMRV</sequence>
<protein>
    <submittedName>
        <fullName evidence="2">Uncharacterized protein</fullName>
    </submittedName>
</protein>
<organism evidence="2 3">
    <name type="scientific">Lentinula lateritia</name>
    <dbReference type="NCBI Taxonomy" id="40482"/>
    <lineage>
        <taxon>Eukaryota</taxon>
        <taxon>Fungi</taxon>
        <taxon>Dikarya</taxon>
        <taxon>Basidiomycota</taxon>
        <taxon>Agaricomycotina</taxon>
        <taxon>Agaricomycetes</taxon>
        <taxon>Agaricomycetidae</taxon>
        <taxon>Agaricales</taxon>
        <taxon>Marasmiineae</taxon>
        <taxon>Omphalotaceae</taxon>
        <taxon>Lentinula</taxon>
    </lineage>
</organism>
<keyword evidence="1" id="KW-0812">Transmembrane</keyword>
<dbReference type="EMBL" id="JANVFS010000019">
    <property type="protein sequence ID" value="KAJ4476868.1"/>
    <property type="molecule type" value="Genomic_DNA"/>
</dbReference>
<reference evidence="2" key="2">
    <citation type="journal article" date="2023" name="Proc. Natl. Acad. Sci. U.S.A.">
        <title>A global phylogenomic analysis of the shiitake genus Lentinula.</title>
        <authorList>
            <person name="Sierra-Patev S."/>
            <person name="Min B."/>
            <person name="Naranjo-Ortiz M."/>
            <person name="Looney B."/>
            <person name="Konkel Z."/>
            <person name="Slot J.C."/>
            <person name="Sakamoto Y."/>
            <person name="Steenwyk J.L."/>
            <person name="Rokas A."/>
            <person name="Carro J."/>
            <person name="Camarero S."/>
            <person name="Ferreira P."/>
            <person name="Molpeceres G."/>
            <person name="Ruiz-Duenas F.J."/>
            <person name="Serrano A."/>
            <person name="Henrissat B."/>
            <person name="Drula E."/>
            <person name="Hughes K.W."/>
            <person name="Mata J.L."/>
            <person name="Ishikawa N.K."/>
            <person name="Vargas-Isla R."/>
            <person name="Ushijima S."/>
            <person name="Smith C.A."/>
            <person name="Donoghue J."/>
            <person name="Ahrendt S."/>
            <person name="Andreopoulos W."/>
            <person name="He G."/>
            <person name="LaButti K."/>
            <person name="Lipzen A."/>
            <person name="Ng V."/>
            <person name="Riley R."/>
            <person name="Sandor L."/>
            <person name="Barry K."/>
            <person name="Martinez A.T."/>
            <person name="Xiao Y."/>
            <person name="Gibbons J.G."/>
            <person name="Terashima K."/>
            <person name="Grigoriev I.V."/>
            <person name="Hibbett D."/>
        </authorList>
    </citation>
    <scope>NUCLEOTIDE SEQUENCE</scope>
    <source>
        <strain evidence="2">Sp2 HRB7682 ss15</strain>
    </source>
</reference>
<dbReference type="Proteomes" id="UP001150238">
    <property type="component" value="Unassembled WGS sequence"/>
</dbReference>
<keyword evidence="1" id="KW-0472">Membrane</keyword>
<evidence type="ECO:0000313" key="2">
    <source>
        <dbReference type="EMBL" id="KAJ4476868.1"/>
    </source>
</evidence>
<keyword evidence="1" id="KW-1133">Transmembrane helix</keyword>
<proteinExistence type="predicted"/>
<name>A0A9W9A8B2_9AGAR</name>
<dbReference type="AlphaFoldDB" id="A0A9W9A8B2"/>
<gene>
    <name evidence="2" type="ORF">C8J55DRAFT_515959</name>
</gene>
<accession>A0A9W9A8B2</accession>
<evidence type="ECO:0000313" key="3">
    <source>
        <dbReference type="Proteomes" id="UP001150238"/>
    </source>
</evidence>
<evidence type="ECO:0000256" key="1">
    <source>
        <dbReference type="SAM" id="Phobius"/>
    </source>
</evidence>
<comment type="caution">
    <text evidence="2">The sequence shown here is derived from an EMBL/GenBank/DDBJ whole genome shotgun (WGS) entry which is preliminary data.</text>
</comment>
<feature type="transmembrane region" description="Helical" evidence="1">
    <location>
        <begin position="96"/>
        <end position="118"/>
    </location>
</feature>